<dbReference type="Proteomes" id="UP000708208">
    <property type="component" value="Unassembled WGS sequence"/>
</dbReference>
<organism evidence="2 3">
    <name type="scientific">Allacma fusca</name>
    <dbReference type="NCBI Taxonomy" id="39272"/>
    <lineage>
        <taxon>Eukaryota</taxon>
        <taxon>Metazoa</taxon>
        <taxon>Ecdysozoa</taxon>
        <taxon>Arthropoda</taxon>
        <taxon>Hexapoda</taxon>
        <taxon>Collembola</taxon>
        <taxon>Symphypleona</taxon>
        <taxon>Sminthuridae</taxon>
        <taxon>Allacma</taxon>
    </lineage>
</organism>
<dbReference type="AlphaFoldDB" id="A0A8J2L778"/>
<dbReference type="EMBL" id="CAJVCH010543300">
    <property type="protein sequence ID" value="CAG7827378.1"/>
    <property type="molecule type" value="Genomic_DNA"/>
</dbReference>
<reference evidence="2" key="1">
    <citation type="submission" date="2021-06" db="EMBL/GenBank/DDBJ databases">
        <authorList>
            <person name="Hodson N. C."/>
            <person name="Mongue J. A."/>
            <person name="Jaron S. K."/>
        </authorList>
    </citation>
    <scope>NUCLEOTIDE SEQUENCE</scope>
</reference>
<evidence type="ECO:0000256" key="1">
    <source>
        <dbReference type="SAM" id="SignalP"/>
    </source>
</evidence>
<comment type="caution">
    <text evidence="2">The sequence shown here is derived from an EMBL/GenBank/DDBJ whole genome shotgun (WGS) entry which is preliminary data.</text>
</comment>
<feature type="signal peptide" evidence="1">
    <location>
        <begin position="1"/>
        <end position="23"/>
    </location>
</feature>
<protein>
    <submittedName>
        <fullName evidence="2">Uncharacterized protein</fullName>
    </submittedName>
</protein>
<evidence type="ECO:0000313" key="2">
    <source>
        <dbReference type="EMBL" id="CAG7827378.1"/>
    </source>
</evidence>
<evidence type="ECO:0000313" key="3">
    <source>
        <dbReference type="Proteomes" id="UP000708208"/>
    </source>
</evidence>
<accession>A0A8J2L778</accession>
<feature type="chain" id="PRO_5035224535" evidence="1">
    <location>
        <begin position="24"/>
        <end position="38"/>
    </location>
</feature>
<name>A0A8J2L778_9HEXA</name>
<keyword evidence="1" id="KW-0732">Signal</keyword>
<feature type="non-terminal residue" evidence="2">
    <location>
        <position position="1"/>
    </location>
</feature>
<gene>
    <name evidence="2" type="ORF">AFUS01_LOCUS37369</name>
</gene>
<keyword evidence="3" id="KW-1185">Reference proteome</keyword>
<sequence>MLKKCSLFLIPSIVLVVIPGIISDERTCSNVNMFECVD</sequence>
<proteinExistence type="predicted"/>